<dbReference type="EMBL" id="CP144913">
    <property type="protein sequence ID" value="WXB76477.1"/>
    <property type="molecule type" value="Genomic_DNA"/>
</dbReference>
<organism evidence="4 5">
    <name type="scientific">Janibacter alittae</name>
    <dbReference type="NCBI Taxonomy" id="3115209"/>
    <lineage>
        <taxon>Bacteria</taxon>
        <taxon>Bacillati</taxon>
        <taxon>Actinomycetota</taxon>
        <taxon>Actinomycetes</taxon>
        <taxon>Micrococcales</taxon>
        <taxon>Intrasporangiaceae</taxon>
        <taxon>Janibacter</taxon>
    </lineage>
</organism>
<dbReference type="RefSeq" id="WP_338749490.1">
    <property type="nucleotide sequence ID" value="NZ_CP144913.1"/>
</dbReference>
<dbReference type="NCBIfam" id="NF033484">
    <property type="entry name" value="Stp1_PP2C_phos"/>
    <property type="match status" value="1"/>
</dbReference>
<dbReference type="PANTHER" id="PTHR47992">
    <property type="entry name" value="PROTEIN PHOSPHATASE"/>
    <property type="match status" value="1"/>
</dbReference>
<dbReference type="CDD" id="cd00143">
    <property type="entry name" value="PP2Cc"/>
    <property type="match status" value="1"/>
</dbReference>
<dbReference type="Proteomes" id="UP001382727">
    <property type="component" value="Chromosome"/>
</dbReference>
<dbReference type="Pfam" id="PF00481">
    <property type="entry name" value="PP2C"/>
    <property type="match status" value="1"/>
</dbReference>
<dbReference type="InterPro" id="IPR001932">
    <property type="entry name" value="PPM-type_phosphatase-like_dom"/>
</dbReference>
<dbReference type="InterPro" id="IPR036457">
    <property type="entry name" value="PPM-type-like_dom_sf"/>
</dbReference>
<dbReference type="InterPro" id="IPR015655">
    <property type="entry name" value="PP2C"/>
</dbReference>
<proteinExistence type="predicted"/>
<dbReference type="Gene3D" id="3.60.40.10">
    <property type="entry name" value="PPM-type phosphatase domain"/>
    <property type="match status" value="1"/>
</dbReference>
<evidence type="ECO:0000256" key="1">
    <source>
        <dbReference type="SAM" id="MobiDB-lite"/>
    </source>
</evidence>
<keyword evidence="2" id="KW-1133">Transmembrane helix</keyword>
<gene>
    <name evidence="4" type="ORF">V1351_00020</name>
</gene>
<dbReference type="SMART" id="SM00332">
    <property type="entry name" value="PP2Cc"/>
    <property type="match status" value="1"/>
</dbReference>
<dbReference type="SUPFAM" id="SSF81606">
    <property type="entry name" value="PP2C-like"/>
    <property type="match status" value="1"/>
</dbReference>
<feature type="domain" description="PPM-type phosphatase" evidence="3">
    <location>
        <begin position="6"/>
        <end position="238"/>
    </location>
</feature>
<evidence type="ECO:0000313" key="4">
    <source>
        <dbReference type="EMBL" id="WXB76477.1"/>
    </source>
</evidence>
<keyword evidence="5" id="KW-1185">Reference proteome</keyword>
<evidence type="ECO:0000256" key="2">
    <source>
        <dbReference type="SAM" id="Phobius"/>
    </source>
</evidence>
<accession>A0ABZ2MHH9</accession>
<dbReference type="SMART" id="SM00331">
    <property type="entry name" value="PP2C_SIG"/>
    <property type="match status" value="1"/>
</dbReference>
<evidence type="ECO:0000259" key="3">
    <source>
        <dbReference type="PROSITE" id="PS51746"/>
    </source>
</evidence>
<protein>
    <submittedName>
        <fullName evidence="4">Stp1/IreP family PP2C-type Ser/Thr phosphatase</fullName>
    </submittedName>
</protein>
<feature type="compositionally biased region" description="Acidic residues" evidence="1">
    <location>
        <begin position="278"/>
        <end position="288"/>
    </location>
</feature>
<sequence>MALTFHYAARSDVGLVRKDNQDSGYAGPHLLAVADGMGGHAGGDIASATVITELVEMDHDSLTAAEASLQLGKAITAANEEIARTYADNDELEGMGTTVTALLRARNKLILAHIGDSRAYLLREGRLSQMTKDHCFVQTLIDEGRLTEEEASTHPQRSVVTRVLTGADDDEPDLGAREARRGDRYLLCSDGLSGFVALDTIEEILTEDSRPGQAADDLVALALRAGAPDNVTVIVADVVDATTTPSTQPQVVGSAALRRPGKRTQDSPASRAAALTSTDEDEGVELDEQSGSGRRWVRRIIGAGITVLLLGAIAYAGYAWTQTQYFVGVQDDNVTLYRGVAQDLGPISLHTVVEQTDIELHELPSFYRSEVQETISVGSRSEAEQRVDSLRVAAQKCSDLRASGEPCGR</sequence>
<evidence type="ECO:0000313" key="5">
    <source>
        <dbReference type="Proteomes" id="UP001382727"/>
    </source>
</evidence>
<name>A0ABZ2MHH9_9MICO</name>
<reference evidence="4 5" key="1">
    <citation type="submission" date="2024-02" db="EMBL/GenBank/DDBJ databases">
        <title>Janibacter sp. nov., isolated from gut of marine sandworm.</title>
        <authorList>
            <person name="Kim B."/>
            <person name="Jun M.O."/>
            <person name="Shin N.-R."/>
        </authorList>
    </citation>
    <scope>NUCLEOTIDE SEQUENCE [LARGE SCALE GENOMIC DNA]</scope>
    <source>
        <strain evidence="4 5">A1S7</strain>
    </source>
</reference>
<feature type="region of interest" description="Disordered" evidence="1">
    <location>
        <begin position="244"/>
        <end position="289"/>
    </location>
</feature>
<dbReference type="PROSITE" id="PS51746">
    <property type="entry name" value="PPM_2"/>
    <property type="match status" value="1"/>
</dbReference>
<keyword evidence="2" id="KW-0472">Membrane</keyword>
<keyword evidence="2" id="KW-0812">Transmembrane</keyword>
<feature type="transmembrane region" description="Helical" evidence="2">
    <location>
        <begin position="300"/>
        <end position="320"/>
    </location>
</feature>